<feature type="domain" description="FAD/NAD(P)-binding" evidence="7">
    <location>
        <begin position="19"/>
        <end position="347"/>
    </location>
</feature>
<organism evidence="8 9">
    <name type="scientific">Quadrisphaera granulorum</name>
    <dbReference type="NCBI Taxonomy" id="317664"/>
    <lineage>
        <taxon>Bacteria</taxon>
        <taxon>Bacillati</taxon>
        <taxon>Actinomycetota</taxon>
        <taxon>Actinomycetes</taxon>
        <taxon>Kineosporiales</taxon>
        <taxon>Kineosporiaceae</taxon>
        <taxon>Quadrisphaera</taxon>
    </lineage>
</organism>
<evidence type="ECO:0000256" key="6">
    <source>
        <dbReference type="SAM" id="MobiDB-lite"/>
    </source>
</evidence>
<name>A0A316AFR4_9ACTN</name>
<evidence type="ECO:0000259" key="7">
    <source>
        <dbReference type="Pfam" id="PF07992"/>
    </source>
</evidence>
<keyword evidence="2" id="KW-0285">Flavoprotein</keyword>
<dbReference type="GO" id="GO:0003954">
    <property type="term" value="F:NADH dehydrogenase activity"/>
    <property type="evidence" value="ECO:0007669"/>
    <property type="project" value="InterPro"/>
</dbReference>
<reference evidence="8 9" key="1">
    <citation type="submission" date="2018-03" db="EMBL/GenBank/DDBJ databases">
        <title>Genomic Encyclopedia of Archaeal and Bacterial Type Strains, Phase II (KMG-II): from individual species to whole genera.</title>
        <authorList>
            <person name="Goeker M."/>
        </authorList>
    </citation>
    <scope>NUCLEOTIDE SEQUENCE [LARGE SCALE GENOMIC DNA]</scope>
    <source>
        <strain evidence="8 9">DSM 44889</strain>
    </source>
</reference>
<protein>
    <submittedName>
        <fullName evidence="8">NADH dehydrogenase</fullName>
    </submittedName>
</protein>
<dbReference type="PANTHER" id="PTHR43706:SF45">
    <property type="entry name" value="NADH DEHYDROGENASE-LIKE PROTEIN RV1812C"/>
    <property type="match status" value="1"/>
</dbReference>
<keyword evidence="4" id="KW-0560">Oxidoreductase</keyword>
<gene>
    <name evidence="8" type="ORF">BXY45_10172</name>
</gene>
<keyword evidence="9" id="KW-1185">Reference proteome</keyword>
<sequence>MTAPASLESPVPAAAGRPRILLLGGGFVGLLTARHLLKQLKPGEAQVVVVDPRPYMTYQPFLPEVAGGSIEARHVVVSLRQALKGADVVTGAVVGMDPARKVVFVQPQEGEQVEITYDQVVIGLGAVSRTFPIPGLMEQAIGFKSVEEATACRDHILDRLDAAAVMTDPAAKKRALTFVFVGGGYAGIEAMAELEDLVRASVKNHSGISQDEINFVVVEALGRILPEVGPEMGLWSLHQLRERGIDIRLDTQLKSIVDGHAVLSDGTEFDTDTVVWTAGIKSNPVLANTGLPLDKLGRLTVRADLRVAGEDGVVEGAWGAGDACAVPDLTKEPGQFCPPNAQHAVRESKVLAANLVATLRGEGLTDYRHKYIGTVASFGIGKGVANTFGFKVKGFPAWMMHRAYHLYAMPTLDRKLRIGLNWLVSGMGLTRDMVAIGRQTRPREDFVAAGAKPPAPRPVGDPAPSKS</sequence>
<dbReference type="Pfam" id="PF07992">
    <property type="entry name" value="Pyr_redox_2"/>
    <property type="match status" value="1"/>
</dbReference>
<dbReference type="Proteomes" id="UP000245469">
    <property type="component" value="Unassembled WGS sequence"/>
</dbReference>
<evidence type="ECO:0000313" key="8">
    <source>
        <dbReference type="EMBL" id="PWJ56098.1"/>
    </source>
</evidence>
<evidence type="ECO:0000256" key="2">
    <source>
        <dbReference type="ARBA" id="ARBA00022630"/>
    </source>
</evidence>
<feature type="region of interest" description="Disordered" evidence="6">
    <location>
        <begin position="445"/>
        <end position="467"/>
    </location>
</feature>
<evidence type="ECO:0000256" key="3">
    <source>
        <dbReference type="ARBA" id="ARBA00022827"/>
    </source>
</evidence>
<comment type="similarity">
    <text evidence="1">Belongs to the NADH dehydrogenase family.</text>
</comment>
<dbReference type="InterPro" id="IPR045024">
    <property type="entry name" value="NDH-2"/>
</dbReference>
<dbReference type="SUPFAM" id="SSF51905">
    <property type="entry name" value="FAD/NAD(P)-binding domain"/>
    <property type="match status" value="1"/>
</dbReference>
<evidence type="ECO:0000256" key="4">
    <source>
        <dbReference type="ARBA" id="ARBA00023002"/>
    </source>
</evidence>
<evidence type="ECO:0000256" key="1">
    <source>
        <dbReference type="ARBA" id="ARBA00005272"/>
    </source>
</evidence>
<accession>A0A316AFR4</accession>
<dbReference type="AlphaFoldDB" id="A0A316AFR4"/>
<comment type="caution">
    <text evidence="8">The sequence shown here is derived from an EMBL/GenBank/DDBJ whole genome shotgun (WGS) entry which is preliminary data.</text>
</comment>
<dbReference type="InterPro" id="IPR023753">
    <property type="entry name" value="FAD/NAD-binding_dom"/>
</dbReference>
<proteinExistence type="inferred from homology"/>
<dbReference type="Gene3D" id="3.50.50.100">
    <property type="match status" value="1"/>
</dbReference>
<keyword evidence="3" id="KW-0274">FAD</keyword>
<dbReference type="EMBL" id="QGDQ01000001">
    <property type="protein sequence ID" value="PWJ56098.1"/>
    <property type="molecule type" value="Genomic_DNA"/>
</dbReference>
<dbReference type="OrthoDB" id="9781621at2"/>
<keyword evidence="5" id="KW-0520">NAD</keyword>
<evidence type="ECO:0000313" key="9">
    <source>
        <dbReference type="Proteomes" id="UP000245469"/>
    </source>
</evidence>
<dbReference type="InterPro" id="IPR036188">
    <property type="entry name" value="FAD/NAD-bd_sf"/>
</dbReference>
<dbReference type="PRINTS" id="PR00368">
    <property type="entry name" value="FADPNR"/>
</dbReference>
<dbReference type="PANTHER" id="PTHR43706">
    <property type="entry name" value="NADH DEHYDROGENASE"/>
    <property type="match status" value="1"/>
</dbReference>
<dbReference type="RefSeq" id="WP_109772320.1">
    <property type="nucleotide sequence ID" value="NZ_QGDQ01000001.1"/>
</dbReference>
<evidence type="ECO:0000256" key="5">
    <source>
        <dbReference type="ARBA" id="ARBA00023027"/>
    </source>
</evidence>